<proteinExistence type="predicted"/>
<gene>
    <name evidence="5" type="ORF">SAMN05216554_0068</name>
</gene>
<dbReference type="InterPro" id="IPR036390">
    <property type="entry name" value="WH_DNA-bd_sf"/>
</dbReference>
<dbReference type="PANTHER" id="PTHR43537:SF5">
    <property type="entry name" value="UXU OPERON TRANSCRIPTIONAL REGULATOR"/>
    <property type="match status" value="1"/>
</dbReference>
<dbReference type="Gene3D" id="1.20.120.530">
    <property type="entry name" value="GntR ligand-binding domain-like"/>
    <property type="match status" value="1"/>
</dbReference>
<evidence type="ECO:0000313" key="6">
    <source>
        <dbReference type="Proteomes" id="UP000198891"/>
    </source>
</evidence>
<dbReference type="Pfam" id="PF07729">
    <property type="entry name" value="FCD"/>
    <property type="match status" value="1"/>
</dbReference>
<dbReference type="EMBL" id="FNPZ01000010">
    <property type="protein sequence ID" value="SDZ56670.1"/>
    <property type="molecule type" value="Genomic_DNA"/>
</dbReference>
<dbReference type="PROSITE" id="PS50949">
    <property type="entry name" value="HTH_GNTR"/>
    <property type="match status" value="1"/>
</dbReference>
<keyword evidence="2" id="KW-0238">DNA-binding</keyword>
<dbReference type="InterPro" id="IPR008920">
    <property type="entry name" value="TF_FadR/GntR_C"/>
</dbReference>
<dbReference type="InterPro" id="IPR000524">
    <property type="entry name" value="Tscrpt_reg_HTH_GntR"/>
</dbReference>
<dbReference type="InterPro" id="IPR036388">
    <property type="entry name" value="WH-like_DNA-bd_sf"/>
</dbReference>
<evidence type="ECO:0000313" key="5">
    <source>
        <dbReference type="EMBL" id="SDZ56670.1"/>
    </source>
</evidence>
<name>A0A1H3U2H9_9MICO</name>
<dbReference type="GO" id="GO:0003700">
    <property type="term" value="F:DNA-binding transcription factor activity"/>
    <property type="evidence" value="ECO:0007669"/>
    <property type="project" value="InterPro"/>
</dbReference>
<dbReference type="PRINTS" id="PR00035">
    <property type="entry name" value="HTHGNTR"/>
</dbReference>
<dbReference type="AlphaFoldDB" id="A0A1H3U2H9"/>
<evidence type="ECO:0000259" key="4">
    <source>
        <dbReference type="PROSITE" id="PS50949"/>
    </source>
</evidence>
<dbReference type="RefSeq" id="WP_175494563.1">
    <property type="nucleotide sequence ID" value="NZ_FNPZ01000010.1"/>
</dbReference>
<reference evidence="5 6" key="1">
    <citation type="submission" date="2016-10" db="EMBL/GenBank/DDBJ databases">
        <authorList>
            <person name="de Groot N.N."/>
        </authorList>
    </citation>
    <scope>NUCLEOTIDE SEQUENCE [LARGE SCALE GENOMIC DNA]</scope>
    <source>
        <strain evidence="5 6">CGMCC 4.3491</strain>
    </source>
</reference>
<dbReference type="PANTHER" id="PTHR43537">
    <property type="entry name" value="TRANSCRIPTIONAL REGULATOR, GNTR FAMILY"/>
    <property type="match status" value="1"/>
</dbReference>
<feature type="domain" description="HTH gntR-type" evidence="4">
    <location>
        <begin position="14"/>
        <end position="82"/>
    </location>
</feature>
<dbReference type="Proteomes" id="UP000198891">
    <property type="component" value="Unassembled WGS sequence"/>
</dbReference>
<organism evidence="5 6">
    <name type="scientific">Herbiconiux ginsengi</name>
    <dbReference type="NCBI Taxonomy" id="381665"/>
    <lineage>
        <taxon>Bacteria</taxon>
        <taxon>Bacillati</taxon>
        <taxon>Actinomycetota</taxon>
        <taxon>Actinomycetes</taxon>
        <taxon>Micrococcales</taxon>
        <taxon>Microbacteriaceae</taxon>
        <taxon>Herbiconiux</taxon>
    </lineage>
</organism>
<dbReference type="CDD" id="cd07377">
    <property type="entry name" value="WHTH_GntR"/>
    <property type="match status" value="1"/>
</dbReference>
<accession>A0A1H3U2H9</accession>
<evidence type="ECO:0000256" key="2">
    <source>
        <dbReference type="ARBA" id="ARBA00023125"/>
    </source>
</evidence>
<dbReference type="InterPro" id="IPR011711">
    <property type="entry name" value="GntR_C"/>
</dbReference>
<dbReference type="Gene3D" id="1.10.10.10">
    <property type="entry name" value="Winged helix-like DNA-binding domain superfamily/Winged helix DNA-binding domain"/>
    <property type="match status" value="1"/>
</dbReference>
<dbReference type="STRING" id="381665.SAMN05216554_0068"/>
<dbReference type="SUPFAM" id="SSF46785">
    <property type="entry name" value="Winged helix' DNA-binding domain"/>
    <property type="match status" value="1"/>
</dbReference>
<sequence length="242" mass="27078">MSGDLQPIAPIERLSATTEVARRLLDYIRENELGSGSKLPSERILSDQLRVTRSTLREALAALDLLGVIVSRQGSGNYLADTPSELLPQAIEWGLMLGRRRTLDLAEARQHIEVAVATLAARRATPEQLTALTAQLAVMDAAQDRPDDLMEADIEFHIQIARIADNSVLTDILTSVRSLLRIWIRRGLTADQDTGHNTIREHQKILEAITARDEELARQVMTDHMRSAYLRLEASFQEQPEK</sequence>
<dbReference type="SMART" id="SM00895">
    <property type="entry name" value="FCD"/>
    <property type="match status" value="1"/>
</dbReference>
<dbReference type="SMART" id="SM00345">
    <property type="entry name" value="HTH_GNTR"/>
    <property type="match status" value="1"/>
</dbReference>
<evidence type="ECO:0000256" key="3">
    <source>
        <dbReference type="ARBA" id="ARBA00023163"/>
    </source>
</evidence>
<dbReference type="GO" id="GO:0003677">
    <property type="term" value="F:DNA binding"/>
    <property type="evidence" value="ECO:0007669"/>
    <property type="project" value="UniProtKB-KW"/>
</dbReference>
<keyword evidence="1" id="KW-0805">Transcription regulation</keyword>
<keyword evidence="3" id="KW-0804">Transcription</keyword>
<evidence type="ECO:0000256" key="1">
    <source>
        <dbReference type="ARBA" id="ARBA00023015"/>
    </source>
</evidence>
<dbReference type="Pfam" id="PF00392">
    <property type="entry name" value="GntR"/>
    <property type="match status" value="1"/>
</dbReference>
<dbReference type="SUPFAM" id="SSF48008">
    <property type="entry name" value="GntR ligand-binding domain-like"/>
    <property type="match status" value="1"/>
</dbReference>
<protein>
    <submittedName>
        <fullName evidence="5">Transcriptional regulator, GntR family</fullName>
    </submittedName>
</protein>
<keyword evidence="6" id="KW-1185">Reference proteome</keyword>